<evidence type="ECO:0000313" key="3">
    <source>
        <dbReference type="EMBL" id="NEK24642.1"/>
    </source>
</evidence>
<comment type="caution">
    <text evidence="3">The sequence shown here is derived from an EMBL/GenBank/DDBJ whole genome shotgun (WGS) entry which is preliminary data.</text>
</comment>
<feature type="transmembrane region" description="Helical" evidence="1">
    <location>
        <begin position="30"/>
        <end position="49"/>
    </location>
</feature>
<keyword evidence="4" id="KW-1185">Reference proteome</keyword>
<keyword evidence="1" id="KW-0812">Transmembrane</keyword>
<dbReference type="AlphaFoldDB" id="A0A6P0CEN5"/>
<dbReference type="InterPro" id="IPR036465">
    <property type="entry name" value="vWFA_dom_sf"/>
</dbReference>
<keyword evidence="1" id="KW-1133">Transmembrane helix</keyword>
<reference evidence="3 4" key="1">
    <citation type="submission" date="2020-01" db="EMBL/GenBank/DDBJ databases">
        <title>Sulfitobacter sediminilitoris sp. nov., isolated from a tidal flat.</title>
        <authorList>
            <person name="Park S."/>
            <person name="Yoon J.-H."/>
        </authorList>
    </citation>
    <scope>NUCLEOTIDE SEQUENCE [LARGE SCALE GENOMIC DNA]</scope>
    <source>
        <strain evidence="3 4">JBTF-M27</strain>
    </source>
</reference>
<feature type="domain" description="Putative Flp pilus-assembly TadG-like N-terminal" evidence="2">
    <location>
        <begin position="28"/>
        <end position="73"/>
    </location>
</feature>
<proteinExistence type="predicted"/>
<dbReference type="Proteomes" id="UP000468591">
    <property type="component" value="Unassembled WGS sequence"/>
</dbReference>
<dbReference type="EMBL" id="JAABNT010000019">
    <property type="protein sequence ID" value="NEK24642.1"/>
    <property type="molecule type" value="Genomic_DNA"/>
</dbReference>
<accession>A0A6P0CEN5</accession>
<dbReference type="Pfam" id="PF13400">
    <property type="entry name" value="Tad"/>
    <property type="match status" value="1"/>
</dbReference>
<organism evidence="3 4">
    <name type="scientific">Sulfitobacter sediminilitoris</name>
    <dbReference type="NCBI Taxonomy" id="2698830"/>
    <lineage>
        <taxon>Bacteria</taxon>
        <taxon>Pseudomonadati</taxon>
        <taxon>Pseudomonadota</taxon>
        <taxon>Alphaproteobacteria</taxon>
        <taxon>Rhodobacterales</taxon>
        <taxon>Roseobacteraceae</taxon>
        <taxon>Sulfitobacter</taxon>
    </lineage>
</organism>
<dbReference type="Gene3D" id="3.40.50.410">
    <property type="entry name" value="von Willebrand factor, type A domain"/>
    <property type="match status" value="1"/>
</dbReference>
<dbReference type="InterPro" id="IPR028087">
    <property type="entry name" value="Tad_N"/>
</dbReference>
<evidence type="ECO:0000313" key="4">
    <source>
        <dbReference type="Proteomes" id="UP000468591"/>
    </source>
</evidence>
<name>A0A6P0CEN5_9RHOB</name>
<gene>
    <name evidence="3" type="ORF">GV827_19875</name>
</gene>
<protein>
    <recommendedName>
        <fullName evidence="2">Putative Flp pilus-assembly TadG-like N-terminal domain-containing protein</fullName>
    </recommendedName>
</protein>
<dbReference type="SUPFAM" id="SSF53300">
    <property type="entry name" value="vWA-like"/>
    <property type="match status" value="1"/>
</dbReference>
<evidence type="ECO:0000259" key="2">
    <source>
        <dbReference type="Pfam" id="PF13400"/>
    </source>
</evidence>
<keyword evidence="1" id="KW-0472">Membrane</keyword>
<evidence type="ECO:0000256" key="1">
    <source>
        <dbReference type="SAM" id="Phobius"/>
    </source>
</evidence>
<sequence>MKNEQRETRPELRDLLAVCRSFARDEDGMVTIFAFFMVFCMMMIGGIGVDMMRHEMERTRIQAVADRAVLAAADLDQTLDPEFVVRDYFTKSGIGDFVSQVDVDEGLNYRTVTVDASTDVNTMFMDYLGRQTLHVPGISTAEEKVNKVEISLVLDISGSMRRNNKMPHLKDAASVFLDTVLKSDNQDLISVSIVPYTAQVNAGGNIFSMMDVNQKHIWSYCIDFTDADFNNTAVYAGNNFGGEPYEHMQHFDAGYYWNGRDNGSDNIGNPGCPKRDFETVFAFSQDIEVLKARINQFEPRANTAIHLGMKWGVAMLDPAWNAFNQALPEVDPVFRDRPAAFPDPSNPSSSETLKTVILMTDGENVTTQRISDSYYRNSSHARHWSNYPLNWYLSHYVRSSDRSNWKYSKYSPSKADSLLSNICDAAKNKNIIIWSIGFEVTDHGANVMRDCASSPSHFFRVEGVEITDAFSSIARQINQLRLTQ</sequence>